<accession>A0ACC3MQR7</accession>
<gene>
    <name evidence="1" type="ORF">LTR37_015402</name>
</gene>
<comment type="caution">
    <text evidence="1">The sequence shown here is derived from an EMBL/GenBank/DDBJ whole genome shotgun (WGS) entry which is preliminary data.</text>
</comment>
<proteinExistence type="predicted"/>
<evidence type="ECO:0000313" key="1">
    <source>
        <dbReference type="EMBL" id="KAK3701548.1"/>
    </source>
</evidence>
<evidence type="ECO:0000313" key="2">
    <source>
        <dbReference type="Proteomes" id="UP001281147"/>
    </source>
</evidence>
<protein>
    <submittedName>
        <fullName evidence="1">Uncharacterized protein</fullName>
    </submittedName>
</protein>
<organism evidence="1 2">
    <name type="scientific">Vermiconidia calcicola</name>
    <dbReference type="NCBI Taxonomy" id="1690605"/>
    <lineage>
        <taxon>Eukaryota</taxon>
        <taxon>Fungi</taxon>
        <taxon>Dikarya</taxon>
        <taxon>Ascomycota</taxon>
        <taxon>Pezizomycotina</taxon>
        <taxon>Dothideomycetes</taxon>
        <taxon>Dothideomycetidae</taxon>
        <taxon>Mycosphaerellales</taxon>
        <taxon>Extremaceae</taxon>
        <taxon>Vermiconidia</taxon>
    </lineage>
</organism>
<reference evidence="1" key="1">
    <citation type="submission" date="2023-07" db="EMBL/GenBank/DDBJ databases">
        <title>Black Yeasts Isolated from many extreme environments.</title>
        <authorList>
            <person name="Coleine C."/>
            <person name="Stajich J.E."/>
            <person name="Selbmann L."/>
        </authorList>
    </citation>
    <scope>NUCLEOTIDE SEQUENCE</scope>
    <source>
        <strain evidence="1">CCFEE 5714</strain>
    </source>
</reference>
<sequence>MSAAALKVLDISELLEEILLHLPLRQLLLMQQVNKRFHAHINDSPNIRNALFLGPSTEDVEWHPRWGHKDAPRRERGHLTPLVAHLSALQHATEFCFQKVFRHTSAGCLATSMTLSARVHGLELE</sequence>
<dbReference type="EMBL" id="JAUTXU010000172">
    <property type="protein sequence ID" value="KAK3701548.1"/>
    <property type="molecule type" value="Genomic_DNA"/>
</dbReference>
<dbReference type="Proteomes" id="UP001281147">
    <property type="component" value="Unassembled WGS sequence"/>
</dbReference>
<keyword evidence="2" id="KW-1185">Reference proteome</keyword>
<name>A0ACC3MQR7_9PEZI</name>